<evidence type="ECO:0000256" key="2">
    <source>
        <dbReference type="ARBA" id="ARBA00010387"/>
    </source>
</evidence>
<gene>
    <name evidence="6" type="ORF">HYDPIDRAFT_167908</name>
</gene>
<dbReference type="Gene3D" id="3.20.20.70">
    <property type="entry name" value="Aldolase class I"/>
    <property type="match status" value="1"/>
</dbReference>
<protein>
    <recommendedName>
        <fullName evidence="3">fructose-bisphosphate aldolase</fullName>
        <ecNumber evidence="3">4.1.2.13</ecNumber>
    </recommendedName>
</protein>
<keyword evidence="5" id="KW-0456">Lyase</keyword>
<dbReference type="PANTHER" id="PTHR11627">
    <property type="entry name" value="FRUCTOSE-BISPHOSPHATE ALDOLASE"/>
    <property type="match status" value="1"/>
</dbReference>
<organism evidence="6 7">
    <name type="scientific">Hydnomerulius pinastri MD-312</name>
    <dbReference type="NCBI Taxonomy" id="994086"/>
    <lineage>
        <taxon>Eukaryota</taxon>
        <taxon>Fungi</taxon>
        <taxon>Dikarya</taxon>
        <taxon>Basidiomycota</taxon>
        <taxon>Agaricomycotina</taxon>
        <taxon>Agaricomycetes</taxon>
        <taxon>Agaricomycetidae</taxon>
        <taxon>Boletales</taxon>
        <taxon>Boletales incertae sedis</taxon>
        <taxon>Leucogyrophana</taxon>
    </lineage>
</organism>
<reference evidence="6 7" key="1">
    <citation type="submission" date="2014-04" db="EMBL/GenBank/DDBJ databases">
        <title>Evolutionary Origins and Diversification of the Mycorrhizal Mutualists.</title>
        <authorList>
            <consortium name="DOE Joint Genome Institute"/>
            <consortium name="Mycorrhizal Genomics Consortium"/>
            <person name="Kohler A."/>
            <person name="Kuo A."/>
            <person name="Nagy L.G."/>
            <person name="Floudas D."/>
            <person name="Copeland A."/>
            <person name="Barry K.W."/>
            <person name="Cichocki N."/>
            <person name="Veneault-Fourrey C."/>
            <person name="LaButti K."/>
            <person name="Lindquist E.A."/>
            <person name="Lipzen A."/>
            <person name="Lundell T."/>
            <person name="Morin E."/>
            <person name="Murat C."/>
            <person name="Riley R."/>
            <person name="Ohm R."/>
            <person name="Sun H."/>
            <person name="Tunlid A."/>
            <person name="Henrissat B."/>
            <person name="Grigoriev I.V."/>
            <person name="Hibbett D.S."/>
            <person name="Martin F."/>
        </authorList>
    </citation>
    <scope>NUCLEOTIDE SEQUENCE [LARGE SCALE GENOMIC DNA]</scope>
    <source>
        <strain evidence="6 7">MD-312</strain>
    </source>
</reference>
<evidence type="ECO:0000313" key="6">
    <source>
        <dbReference type="EMBL" id="KIJ64639.1"/>
    </source>
</evidence>
<dbReference type="UniPathway" id="UPA00109">
    <property type="reaction ID" value="UER00183"/>
</dbReference>
<dbReference type="SUPFAM" id="SSF51569">
    <property type="entry name" value="Aldolase"/>
    <property type="match status" value="1"/>
</dbReference>
<evidence type="ECO:0000256" key="3">
    <source>
        <dbReference type="ARBA" id="ARBA00013068"/>
    </source>
</evidence>
<comment type="pathway">
    <text evidence="1">Carbohydrate degradation; glycolysis; D-glyceraldehyde 3-phosphate and glycerone phosphate from D-glucose: step 4/4.</text>
</comment>
<sequence>MSLNATSTPGYTFAASGGAAASDSDPVSYLYPHHSAAVAKSLIATAQALVNPRGKGIYATDETTDGIEARLVAAHGAEGGSKVYTDAEKRERRRRWRECLYESLPTDYISGVILYHETLIDFQLAPVLSNRGIIPGVRADTDAHPLPISPLEPATQGLDDLLPRLQAAYQAGARFSKWRAPILCNSSTLPTQAGLEVQAESLARFAAISQQAGLVPIVEPDVDFAEDADLKKSVEVHVKIISLIYARCAAYGVLLEGSLIKPSFAQPGLKHPSRASTTVEEIGLATATVLARSVPIAVAGIVFLSGGLSDSDAVKYLNAVNAVVNKAPAGSPLALSRLPNMTFSFGRGLQGDAMQKWVRGDEAGAKQAFEARAKACWLAAKGET</sequence>
<dbReference type="Proteomes" id="UP000053820">
    <property type="component" value="Unassembled WGS sequence"/>
</dbReference>
<evidence type="ECO:0000256" key="1">
    <source>
        <dbReference type="ARBA" id="ARBA00004714"/>
    </source>
</evidence>
<dbReference type="EMBL" id="KN839846">
    <property type="protein sequence ID" value="KIJ64639.1"/>
    <property type="molecule type" value="Genomic_DNA"/>
</dbReference>
<name>A0A0C9VGD9_9AGAM</name>
<dbReference type="HOGENOM" id="CLU_031243_2_0_1"/>
<accession>A0A0C9VGD9</accession>
<dbReference type="InterPro" id="IPR013785">
    <property type="entry name" value="Aldolase_TIM"/>
</dbReference>
<dbReference type="InterPro" id="IPR000741">
    <property type="entry name" value="FBA_I"/>
</dbReference>
<evidence type="ECO:0000313" key="7">
    <source>
        <dbReference type="Proteomes" id="UP000053820"/>
    </source>
</evidence>
<comment type="similarity">
    <text evidence="2">Belongs to the class I fructose-bisphosphate aldolase family.</text>
</comment>
<dbReference type="AlphaFoldDB" id="A0A0C9VGD9"/>
<keyword evidence="7" id="KW-1185">Reference proteome</keyword>
<dbReference type="GO" id="GO:0004332">
    <property type="term" value="F:fructose-bisphosphate aldolase activity"/>
    <property type="evidence" value="ECO:0007669"/>
    <property type="project" value="UniProtKB-EC"/>
</dbReference>
<dbReference type="Pfam" id="PF00274">
    <property type="entry name" value="Glycolytic"/>
    <property type="match status" value="1"/>
</dbReference>
<keyword evidence="4" id="KW-0324">Glycolysis</keyword>
<dbReference type="OrthoDB" id="36455at2759"/>
<dbReference type="EC" id="4.1.2.13" evidence="3"/>
<evidence type="ECO:0000256" key="4">
    <source>
        <dbReference type="ARBA" id="ARBA00023152"/>
    </source>
</evidence>
<dbReference type="GO" id="GO:0006096">
    <property type="term" value="P:glycolytic process"/>
    <property type="evidence" value="ECO:0007669"/>
    <property type="project" value="UniProtKB-UniPathway"/>
</dbReference>
<proteinExistence type="inferred from homology"/>
<evidence type="ECO:0000256" key="5">
    <source>
        <dbReference type="ARBA" id="ARBA00023239"/>
    </source>
</evidence>